<dbReference type="InterPro" id="IPR000160">
    <property type="entry name" value="GGDEF_dom"/>
</dbReference>
<dbReference type="CDD" id="cd01949">
    <property type="entry name" value="GGDEF"/>
    <property type="match status" value="1"/>
</dbReference>
<feature type="transmembrane region" description="Helical" evidence="3">
    <location>
        <begin position="34"/>
        <end position="55"/>
    </location>
</feature>
<protein>
    <recommendedName>
        <fullName evidence="1">diguanylate cyclase</fullName>
        <ecNumber evidence="1">2.7.7.65</ecNumber>
    </recommendedName>
</protein>
<dbReference type="PANTHER" id="PTHR45138">
    <property type="entry name" value="REGULATORY COMPONENTS OF SENSORY TRANSDUCTION SYSTEM"/>
    <property type="match status" value="1"/>
</dbReference>
<dbReference type="SMART" id="SM00267">
    <property type="entry name" value="GGDEF"/>
    <property type="match status" value="1"/>
</dbReference>
<dbReference type="PANTHER" id="PTHR45138:SF9">
    <property type="entry name" value="DIGUANYLATE CYCLASE DGCM-RELATED"/>
    <property type="match status" value="1"/>
</dbReference>
<feature type="domain" description="GGDEF" evidence="4">
    <location>
        <begin position="171"/>
        <end position="301"/>
    </location>
</feature>
<name>A0A4Y8RN19_9HYPH</name>
<dbReference type="InterPro" id="IPR043128">
    <property type="entry name" value="Rev_trsase/Diguanyl_cyclase"/>
</dbReference>
<evidence type="ECO:0000313" key="5">
    <source>
        <dbReference type="EMBL" id="TFF24969.1"/>
    </source>
</evidence>
<evidence type="ECO:0000259" key="4">
    <source>
        <dbReference type="PROSITE" id="PS50887"/>
    </source>
</evidence>
<accession>A0A4Y8RN19</accession>
<dbReference type="PROSITE" id="PS50887">
    <property type="entry name" value="GGDEF"/>
    <property type="match status" value="1"/>
</dbReference>
<organism evidence="5 6">
    <name type="scientific">Jiella endophytica</name>
    <dbReference type="NCBI Taxonomy" id="2558362"/>
    <lineage>
        <taxon>Bacteria</taxon>
        <taxon>Pseudomonadati</taxon>
        <taxon>Pseudomonadota</taxon>
        <taxon>Alphaproteobacteria</taxon>
        <taxon>Hyphomicrobiales</taxon>
        <taxon>Aurantimonadaceae</taxon>
        <taxon>Jiella</taxon>
    </lineage>
</organism>
<reference evidence="5 6" key="1">
    <citation type="submission" date="2019-03" db="EMBL/GenBank/DDBJ databases">
        <title>Jiella endophytica sp. nov., a novel endophytic bacterium isolated from root of Ficus microcarpa Linn. f.</title>
        <authorList>
            <person name="Tuo L."/>
        </authorList>
    </citation>
    <scope>NUCLEOTIDE SEQUENCE [LARGE SCALE GENOMIC DNA]</scope>
    <source>
        <strain evidence="5 6">CBS5Q-3</strain>
    </source>
</reference>
<dbReference type="GO" id="GO:0052621">
    <property type="term" value="F:diguanylate cyclase activity"/>
    <property type="evidence" value="ECO:0007669"/>
    <property type="project" value="UniProtKB-EC"/>
</dbReference>
<dbReference type="EMBL" id="SOZD01000002">
    <property type="protein sequence ID" value="TFF24969.1"/>
    <property type="molecule type" value="Genomic_DNA"/>
</dbReference>
<dbReference type="AlphaFoldDB" id="A0A4Y8RN19"/>
<dbReference type="InterPro" id="IPR029787">
    <property type="entry name" value="Nucleotide_cyclase"/>
</dbReference>
<evidence type="ECO:0000313" key="6">
    <source>
        <dbReference type="Proteomes" id="UP000298179"/>
    </source>
</evidence>
<evidence type="ECO:0000256" key="1">
    <source>
        <dbReference type="ARBA" id="ARBA00012528"/>
    </source>
</evidence>
<gene>
    <name evidence="5" type="ORF">E3C22_06175</name>
</gene>
<evidence type="ECO:0000256" key="2">
    <source>
        <dbReference type="ARBA" id="ARBA00034247"/>
    </source>
</evidence>
<dbReference type="FunFam" id="3.30.70.270:FF:000001">
    <property type="entry name" value="Diguanylate cyclase domain protein"/>
    <property type="match status" value="1"/>
</dbReference>
<keyword evidence="6" id="KW-1185">Reference proteome</keyword>
<keyword evidence="3" id="KW-0812">Transmembrane</keyword>
<dbReference type="OrthoDB" id="9812260at2"/>
<dbReference type="Pfam" id="PF00990">
    <property type="entry name" value="GGDEF"/>
    <property type="match status" value="1"/>
</dbReference>
<sequence>MESSSASRNEWSMRFYAFMQRVGWPRSYVGKTMAICFVGTHVPLIALVGWLIWSGHLGNDWGIVLVVLVATLIGTAGTLLGLAGMLMPILKARKALDSYTRDRVPPDLPTVYEDAAGQLMKSVQSTLMQLDRTIDTLESLSVTDPLTGLYNRRWIDDVGERTVAIARRQGRAFSMLVIDVDRFKSFNDNHGHALGDQVLILVADAIRESTRDGGQGVRQGGDEFCVLLSDCDREGAEAVAKRIRLATELGVEDFLRVEKVTLSIGVATLRASDQTLHDLRRRADEQLLHAKRTGRNRLSIG</sequence>
<dbReference type="NCBIfam" id="TIGR00254">
    <property type="entry name" value="GGDEF"/>
    <property type="match status" value="1"/>
</dbReference>
<dbReference type="SUPFAM" id="SSF55073">
    <property type="entry name" value="Nucleotide cyclase"/>
    <property type="match status" value="1"/>
</dbReference>
<proteinExistence type="predicted"/>
<evidence type="ECO:0000256" key="3">
    <source>
        <dbReference type="SAM" id="Phobius"/>
    </source>
</evidence>
<comment type="catalytic activity">
    <reaction evidence="2">
        <text>2 GTP = 3',3'-c-di-GMP + 2 diphosphate</text>
        <dbReference type="Rhea" id="RHEA:24898"/>
        <dbReference type="ChEBI" id="CHEBI:33019"/>
        <dbReference type="ChEBI" id="CHEBI:37565"/>
        <dbReference type="ChEBI" id="CHEBI:58805"/>
        <dbReference type="EC" id="2.7.7.65"/>
    </reaction>
</comment>
<feature type="transmembrane region" description="Helical" evidence="3">
    <location>
        <begin position="61"/>
        <end position="86"/>
    </location>
</feature>
<keyword evidence="3" id="KW-1133">Transmembrane helix</keyword>
<keyword evidence="3" id="KW-0472">Membrane</keyword>
<comment type="caution">
    <text evidence="5">The sequence shown here is derived from an EMBL/GenBank/DDBJ whole genome shotgun (WGS) entry which is preliminary data.</text>
</comment>
<dbReference type="InterPro" id="IPR050469">
    <property type="entry name" value="Diguanylate_Cyclase"/>
</dbReference>
<dbReference type="Gene3D" id="3.30.70.270">
    <property type="match status" value="1"/>
</dbReference>
<dbReference type="EC" id="2.7.7.65" evidence="1"/>
<dbReference type="Proteomes" id="UP000298179">
    <property type="component" value="Unassembled WGS sequence"/>
</dbReference>